<dbReference type="EMBL" id="AP022569">
    <property type="protein sequence ID" value="BBX47581.1"/>
    <property type="molecule type" value="Genomic_DNA"/>
</dbReference>
<name>A0A7I7L190_9MYCO</name>
<proteinExistence type="predicted"/>
<reference evidence="3 4" key="1">
    <citation type="journal article" date="2019" name="Emerg. Microbes Infect.">
        <title>Comprehensive subspecies identification of 175 nontuberculous mycobacteria species based on 7547 genomic profiles.</title>
        <authorList>
            <person name="Matsumoto Y."/>
            <person name="Kinjo T."/>
            <person name="Motooka D."/>
            <person name="Nabeya D."/>
            <person name="Jung N."/>
            <person name="Uechi K."/>
            <person name="Horii T."/>
            <person name="Iida T."/>
            <person name="Fujita J."/>
            <person name="Nakamura S."/>
        </authorList>
    </citation>
    <scope>NUCLEOTIDE SEQUENCE [LARGE SCALE GENOMIC DNA]</scope>
    <source>
        <strain evidence="3 4">JCM 12404</strain>
    </source>
</reference>
<dbReference type="InterPro" id="IPR010427">
    <property type="entry name" value="DUF1023"/>
</dbReference>
<gene>
    <name evidence="3" type="ORF">MCOO_35960</name>
</gene>
<sequence>MSLTVADIDRWSVDAVREVHLAAGARGRATLDAADDMALDDTWVGAKAEVRQHTNAIIRAELDAHGVESLTVARAAGVAADRIARLQANLAALRHDADELDMAIDPLTNTVLPGNNDLRNRLNLIVVEANSIDQDLAAAIGTVGRERQDRRPQLRRALSDPLPDDPRQFNELWNRLTPDEKDELFRRDHSIGNRDGMPWDPPDHLGKDHYNRLHLTELEQRTQADLDRMRLSIDELLTGHLVDDGILYALQSQFDAARKQLDAYRAVDAQLSLDNGPKRYLGLLDEFGHGALSIGNPDTAARNAIFLPGTGQDLSRLSFSDRIASAMRTAALAAGTGLKPDDVAVTTWMGYDRPMDLSRAALPGPAQRGADRLDVFENGLRASHVGHRSIDTVIGHSYGSTVLGAAASGGHHLDADNVIAVGSPGMLVERADRLSLTPGAHVYAMRAGNDIIGFGGVVTEWTLGAEPTAPGFGATRLAADPGPTGPLGLPSVDAHSSYWSDGNTALRNFGAVIAGMPPPYIVGRR</sequence>
<evidence type="ECO:0000256" key="1">
    <source>
        <dbReference type="SAM" id="MobiDB-lite"/>
    </source>
</evidence>
<accession>A0A7I7L190</accession>
<organism evidence="3 4">
    <name type="scientific">Mycobacterium cookii</name>
    <dbReference type="NCBI Taxonomy" id="1775"/>
    <lineage>
        <taxon>Bacteria</taxon>
        <taxon>Bacillati</taxon>
        <taxon>Actinomycetota</taxon>
        <taxon>Actinomycetes</taxon>
        <taxon>Mycobacteriales</taxon>
        <taxon>Mycobacteriaceae</taxon>
        <taxon>Mycobacterium</taxon>
    </lineage>
</organism>
<dbReference type="Proteomes" id="UP000465866">
    <property type="component" value="Chromosome"/>
</dbReference>
<feature type="region of interest" description="Disordered" evidence="1">
    <location>
        <begin position="144"/>
        <end position="169"/>
    </location>
</feature>
<feature type="domain" description="DUF1023" evidence="2">
    <location>
        <begin position="290"/>
        <end position="452"/>
    </location>
</feature>
<dbReference type="RefSeq" id="WP_163778535.1">
    <property type="nucleotide sequence ID" value="NZ_AP022569.1"/>
</dbReference>
<keyword evidence="4" id="KW-1185">Reference proteome</keyword>
<dbReference type="KEGG" id="mcoo:MCOO_35960"/>
<evidence type="ECO:0000313" key="4">
    <source>
        <dbReference type="Proteomes" id="UP000465866"/>
    </source>
</evidence>
<protein>
    <recommendedName>
        <fullName evidence="2">DUF1023 domain-containing protein</fullName>
    </recommendedName>
</protein>
<dbReference type="AlphaFoldDB" id="A0A7I7L190"/>
<dbReference type="Pfam" id="PF06259">
    <property type="entry name" value="Abhydrolase_8"/>
    <property type="match status" value="1"/>
</dbReference>
<evidence type="ECO:0000259" key="2">
    <source>
        <dbReference type="Pfam" id="PF06259"/>
    </source>
</evidence>
<evidence type="ECO:0000313" key="3">
    <source>
        <dbReference type="EMBL" id="BBX47581.1"/>
    </source>
</evidence>